<keyword evidence="12" id="KW-1185">Reference proteome</keyword>
<keyword evidence="3" id="KW-0479">Metal-binding</keyword>
<evidence type="ECO:0000313" key="11">
    <source>
        <dbReference type="EMBL" id="KAF2418034.1"/>
    </source>
</evidence>
<dbReference type="SMART" id="SM00184">
    <property type="entry name" value="RING"/>
    <property type="match status" value="1"/>
</dbReference>
<sequence>MYGSGSLRRNGVVEPDSPSTDGDTPRPETYVVYLISGMLPENHPLLSTPSLFTENPSYEDMLLIASLLGPAKPPVASETDVSAAPGLFFVKIEAVVDGKDKLVAISREGDERFSILPVMEDGIERPERCDICLSDYEANDEVRKLVKCGHLFHKDCIGHWLTEGRNSCPLCRGEGVFKKGDSEEPLSTETTV</sequence>
<dbReference type="EMBL" id="MU007132">
    <property type="protein sequence ID" value="KAF2418034.1"/>
    <property type="molecule type" value="Genomic_DNA"/>
</dbReference>
<proteinExistence type="predicted"/>
<dbReference type="SUPFAM" id="SSF57850">
    <property type="entry name" value="RING/U-box"/>
    <property type="match status" value="1"/>
</dbReference>
<dbReference type="GO" id="GO:0008270">
    <property type="term" value="F:zinc ion binding"/>
    <property type="evidence" value="ECO:0007669"/>
    <property type="project" value="UniProtKB-KW"/>
</dbReference>
<dbReference type="Proteomes" id="UP000800235">
    <property type="component" value="Unassembled WGS sequence"/>
</dbReference>
<evidence type="ECO:0000256" key="2">
    <source>
        <dbReference type="ARBA" id="ARBA00022692"/>
    </source>
</evidence>
<organism evidence="11 12">
    <name type="scientific">Tothia fuscella</name>
    <dbReference type="NCBI Taxonomy" id="1048955"/>
    <lineage>
        <taxon>Eukaryota</taxon>
        <taxon>Fungi</taxon>
        <taxon>Dikarya</taxon>
        <taxon>Ascomycota</taxon>
        <taxon>Pezizomycotina</taxon>
        <taxon>Dothideomycetes</taxon>
        <taxon>Pleosporomycetidae</taxon>
        <taxon>Venturiales</taxon>
        <taxon>Cylindrosympodiaceae</taxon>
        <taxon>Tothia</taxon>
    </lineage>
</organism>
<name>A0A9P4NF22_9PEZI</name>
<dbReference type="AlphaFoldDB" id="A0A9P4NF22"/>
<evidence type="ECO:0000313" key="12">
    <source>
        <dbReference type="Proteomes" id="UP000800235"/>
    </source>
</evidence>
<evidence type="ECO:0000256" key="4">
    <source>
        <dbReference type="ARBA" id="ARBA00022771"/>
    </source>
</evidence>
<comment type="subcellular location">
    <subcellularLocation>
        <location evidence="1">Membrane</location>
        <topology evidence="1">Single-pass membrane protein</topology>
    </subcellularLocation>
</comment>
<comment type="caution">
    <text evidence="11">The sequence shown here is derived from an EMBL/GenBank/DDBJ whole genome shotgun (WGS) entry which is preliminary data.</text>
</comment>
<dbReference type="Pfam" id="PF13639">
    <property type="entry name" value="zf-RING_2"/>
    <property type="match status" value="1"/>
</dbReference>
<evidence type="ECO:0000256" key="6">
    <source>
        <dbReference type="ARBA" id="ARBA00022989"/>
    </source>
</evidence>
<evidence type="ECO:0000256" key="9">
    <source>
        <dbReference type="SAM" id="MobiDB-lite"/>
    </source>
</evidence>
<evidence type="ECO:0000256" key="8">
    <source>
        <dbReference type="PROSITE-ProRule" id="PRU00175"/>
    </source>
</evidence>
<accession>A0A9P4NF22</accession>
<keyword evidence="6" id="KW-1133">Transmembrane helix</keyword>
<dbReference type="GO" id="GO:0016020">
    <property type="term" value="C:membrane"/>
    <property type="evidence" value="ECO:0007669"/>
    <property type="project" value="UniProtKB-SubCell"/>
</dbReference>
<feature type="domain" description="RING-type" evidence="10">
    <location>
        <begin position="129"/>
        <end position="172"/>
    </location>
</feature>
<keyword evidence="4 8" id="KW-0863">Zinc-finger</keyword>
<gene>
    <name evidence="11" type="ORF">EJ08DRAFT_599749</name>
</gene>
<dbReference type="OrthoDB" id="8062037at2759"/>
<dbReference type="CDD" id="cd16461">
    <property type="entry name" value="RING-H2_EL5-like"/>
    <property type="match status" value="1"/>
</dbReference>
<dbReference type="InterPro" id="IPR051653">
    <property type="entry name" value="E3_ligase_sorting_rcpt"/>
</dbReference>
<keyword evidence="7" id="KW-0472">Membrane</keyword>
<evidence type="ECO:0000256" key="3">
    <source>
        <dbReference type="ARBA" id="ARBA00022723"/>
    </source>
</evidence>
<feature type="region of interest" description="Disordered" evidence="9">
    <location>
        <begin position="1"/>
        <end position="27"/>
    </location>
</feature>
<keyword evidence="5" id="KW-0862">Zinc</keyword>
<reference evidence="11" key="1">
    <citation type="journal article" date="2020" name="Stud. Mycol.">
        <title>101 Dothideomycetes genomes: a test case for predicting lifestyles and emergence of pathogens.</title>
        <authorList>
            <person name="Haridas S."/>
            <person name="Albert R."/>
            <person name="Binder M."/>
            <person name="Bloem J."/>
            <person name="Labutti K."/>
            <person name="Salamov A."/>
            <person name="Andreopoulos B."/>
            <person name="Baker S."/>
            <person name="Barry K."/>
            <person name="Bills G."/>
            <person name="Bluhm B."/>
            <person name="Cannon C."/>
            <person name="Castanera R."/>
            <person name="Culley D."/>
            <person name="Daum C."/>
            <person name="Ezra D."/>
            <person name="Gonzalez J."/>
            <person name="Henrissat B."/>
            <person name="Kuo A."/>
            <person name="Liang C."/>
            <person name="Lipzen A."/>
            <person name="Lutzoni F."/>
            <person name="Magnuson J."/>
            <person name="Mondo S."/>
            <person name="Nolan M."/>
            <person name="Ohm R."/>
            <person name="Pangilinan J."/>
            <person name="Park H.-J."/>
            <person name="Ramirez L."/>
            <person name="Alfaro M."/>
            <person name="Sun H."/>
            <person name="Tritt A."/>
            <person name="Yoshinaga Y."/>
            <person name="Zwiers L.-H."/>
            <person name="Turgeon B."/>
            <person name="Goodwin S."/>
            <person name="Spatafora J."/>
            <person name="Crous P."/>
            <person name="Grigoriev I."/>
        </authorList>
    </citation>
    <scope>NUCLEOTIDE SEQUENCE</scope>
    <source>
        <strain evidence="11">CBS 130266</strain>
    </source>
</reference>
<dbReference type="PROSITE" id="PS50089">
    <property type="entry name" value="ZF_RING_2"/>
    <property type="match status" value="1"/>
</dbReference>
<dbReference type="PANTHER" id="PTHR47168">
    <property type="entry name" value="RING ZINC FINGER DOMAIN SUPERFAMILY PROTEIN-RELATED"/>
    <property type="match status" value="1"/>
</dbReference>
<dbReference type="Gene3D" id="3.30.40.10">
    <property type="entry name" value="Zinc/RING finger domain, C3HC4 (zinc finger)"/>
    <property type="match status" value="1"/>
</dbReference>
<evidence type="ECO:0000256" key="1">
    <source>
        <dbReference type="ARBA" id="ARBA00004167"/>
    </source>
</evidence>
<evidence type="ECO:0000256" key="5">
    <source>
        <dbReference type="ARBA" id="ARBA00022833"/>
    </source>
</evidence>
<keyword evidence="2" id="KW-0812">Transmembrane</keyword>
<evidence type="ECO:0000256" key="7">
    <source>
        <dbReference type="ARBA" id="ARBA00023136"/>
    </source>
</evidence>
<dbReference type="PANTHER" id="PTHR47168:SF1">
    <property type="entry name" value="OS02G0798600 PROTEIN"/>
    <property type="match status" value="1"/>
</dbReference>
<protein>
    <recommendedName>
        <fullName evidence="10">RING-type domain-containing protein</fullName>
    </recommendedName>
</protein>
<dbReference type="InterPro" id="IPR013083">
    <property type="entry name" value="Znf_RING/FYVE/PHD"/>
</dbReference>
<dbReference type="InterPro" id="IPR001841">
    <property type="entry name" value="Znf_RING"/>
</dbReference>
<evidence type="ECO:0000259" key="10">
    <source>
        <dbReference type="PROSITE" id="PS50089"/>
    </source>
</evidence>